<evidence type="ECO:0000313" key="9">
    <source>
        <dbReference type="EMBL" id="GBP93482.1"/>
    </source>
</evidence>
<reference evidence="9 10" key="1">
    <citation type="journal article" date="2019" name="Commun. Biol.">
        <title>The bagworm genome reveals a unique fibroin gene that provides high tensile strength.</title>
        <authorList>
            <person name="Kono N."/>
            <person name="Nakamura H."/>
            <person name="Ohtoshi R."/>
            <person name="Tomita M."/>
            <person name="Numata K."/>
            <person name="Arakawa K."/>
        </authorList>
    </citation>
    <scope>NUCLEOTIDE SEQUENCE [LARGE SCALE GENOMIC DNA]</scope>
</reference>
<organism evidence="9 10">
    <name type="scientific">Eumeta variegata</name>
    <name type="common">Bagworm moth</name>
    <name type="synonym">Eumeta japonica</name>
    <dbReference type="NCBI Taxonomy" id="151549"/>
    <lineage>
        <taxon>Eukaryota</taxon>
        <taxon>Metazoa</taxon>
        <taxon>Ecdysozoa</taxon>
        <taxon>Arthropoda</taxon>
        <taxon>Hexapoda</taxon>
        <taxon>Insecta</taxon>
        <taxon>Pterygota</taxon>
        <taxon>Neoptera</taxon>
        <taxon>Endopterygota</taxon>
        <taxon>Lepidoptera</taxon>
        <taxon>Glossata</taxon>
        <taxon>Ditrysia</taxon>
        <taxon>Tineoidea</taxon>
        <taxon>Psychidae</taxon>
        <taxon>Oiketicinae</taxon>
        <taxon>Eumeta</taxon>
    </lineage>
</organism>
<feature type="transmembrane region" description="Helical" evidence="7">
    <location>
        <begin position="121"/>
        <end position="141"/>
    </location>
</feature>
<dbReference type="Proteomes" id="UP000299102">
    <property type="component" value="Unassembled WGS sequence"/>
</dbReference>
<dbReference type="Pfam" id="PF05090">
    <property type="entry name" value="HTTM"/>
    <property type="match status" value="1"/>
</dbReference>
<dbReference type="InterPro" id="IPR011020">
    <property type="entry name" value="HTTM-like"/>
</dbReference>
<evidence type="ECO:0000259" key="8">
    <source>
        <dbReference type="SMART" id="SM00752"/>
    </source>
</evidence>
<comment type="subcellular location">
    <subcellularLocation>
        <location evidence="1">Endomembrane system</location>
        <topology evidence="1">Multi-pass membrane protein</topology>
    </subcellularLocation>
</comment>
<dbReference type="GO" id="GO:0008488">
    <property type="term" value="F:gamma-glutamyl carboxylase activity"/>
    <property type="evidence" value="ECO:0007669"/>
    <property type="project" value="InterPro"/>
</dbReference>
<keyword evidence="2 7" id="KW-0812">Transmembrane</keyword>
<dbReference type="GO" id="GO:0012505">
    <property type="term" value="C:endomembrane system"/>
    <property type="evidence" value="ECO:0007669"/>
    <property type="project" value="UniProtKB-SubCell"/>
</dbReference>
<evidence type="ECO:0000256" key="6">
    <source>
        <dbReference type="ARBA" id="ARBA00023239"/>
    </source>
</evidence>
<accession>A0A4C2A147</accession>
<dbReference type="STRING" id="151549.A0A4C2A147"/>
<dbReference type="InterPro" id="IPR007782">
    <property type="entry name" value="VKG_COase"/>
</dbReference>
<dbReference type="PANTHER" id="PTHR12639:SF6">
    <property type="entry name" value="VITAMIN K-DEPENDENT GAMMA-CARBOXYLASE"/>
    <property type="match status" value="1"/>
</dbReference>
<keyword evidence="10" id="KW-1185">Reference proteome</keyword>
<sequence>MWYITDSVLLLQQRATRLSRSLVNLAAHATADRRSQKDSFCPERESVVRSIDAYLNPSIQNTPVPYWNYFVLKYQFFILYFVAGLKKGTAEWLTGYSLVNLSEHWVFDPFKLFLSVPQIDYLIVHWFAFIFDLTVAFWMMWGRSRNIAMVFCAAFHIMNIRLFKIGNATGLALEYSSLAPDTARDNAALG</sequence>
<dbReference type="GO" id="GO:0019842">
    <property type="term" value="F:vitamin binding"/>
    <property type="evidence" value="ECO:0007669"/>
    <property type="project" value="TreeGrafter"/>
</dbReference>
<keyword evidence="6" id="KW-0456">Lyase</keyword>
<keyword evidence="4 7" id="KW-0472">Membrane</keyword>
<keyword evidence="5" id="KW-1015">Disulfide bond</keyword>
<evidence type="ECO:0000256" key="2">
    <source>
        <dbReference type="ARBA" id="ARBA00022692"/>
    </source>
</evidence>
<gene>
    <name evidence="9" type="primary">Ggcx</name>
    <name evidence="9" type="ORF">EVAR_69729_1</name>
</gene>
<evidence type="ECO:0000256" key="5">
    <source>
        <dbReference type="ARBA" id="ARBA00023157"/>
    </source>
</evidence>
<keyword evidence="3 7" id="KW-1133">Transmembrane helix</keyword>
<evidence type="ECO:0000256" key="1">
    <source>
        <dbReference type="ARBA" id="ARBA00004127"/>
    </source>
</evidence>
<dbReference type="SMART" id="SM00752">
    <property type="entry name" value="HTTM"/>
    <property type="match status" value="1"/>
</dbReference>
<evidence type="ECO:0000256" key="4">
    <source>
        <dbReference type="ARBA" id="ARBA00023136"/>
    </source>
</evidence>
<proteinExistence type="predicted"/>
<evidence type="ECO:0000256" key="7">
    <source>
        <dbReference type="SAM" id="Phobius"/>
    </source>
</evidence>
<evidence type="ECO:0000313" key="10">
    <source>
        <dbReference type="Proteomes" id="UP000299102"/>
    </source>
</evidence>
<dbReference type="PANTHER" id="PTHR12639">
    <property type="entry name" value="VITAMIN K-DEPENDENT GAMMA-CARBOXYLASE"/>
    <property type="match status" value="1"/>
</dbReference>
<comment type="caution">
    <text evidence="9">The sequence shown here is derived from an EMBL/GenBank/DDBJ whole genome shotgun (WGS) entry which is preliminary data.</text>
</comment>
<dbReference type="AlphaFoldDB" id="A0A4C2A147"/>
<dbReference type="InterPro" id="IPR053934">
    <property type="entry name" value="HTTM_dom"/>
</dbReference>
<dbReference type="EMBL" id="BGZK01002383">
    <property type="protein sequence ID" value="GBP93482.1"/>
    <property type="molecule type" value="Genomic_DNA"/>
</dbReference>
<protein>
    <submittedName>
        <fullName evidence="9">Vitamin K-dependent gamma-carboxylase</fullName>
    </submittedName>
</protein>
<feature type="domain" description="HTTM-like" evidence="8">
    <location>
        <begin position="11"/>
        <end position="179"/>
    </location>
</feature>
<evidence type="ECO:0000256" key="3">
    <source>
        <dbReference type="ARBA" id="ARBA00022989"/>
    </source>
</evidence>
<name>A0A4C2A147_EUMVA</name>
<dbReference type="OrthoDB" id="206689at2759"/>